<sequence length="117" mass="13011">MVKKQDVTGLDTDDHGQDKLRMVKALSALPYHPVFNVSGDASSSSSPPYPRVVPQMLQFPEQHLVIYPVHPSLQSRMEGNTVFRVCLACAVEQHAASAAAPRVRRTIRPPHFRRVLA</sequence>
<name>A0A5J9WNT0_9POAL</name>
<dbReference type="AlphaFoldDB" id="A0A5J9WNT0"/>
<organism evidence="1 2">
    <name type="scientific">Eragrostis curvula</name>
    <name type="common">weeping love grass</name>
    <dbReference type="NCBI Taxonomy" id="38414"/>
    <lineage>
        <taxon>Eukaryota</taxon>
        <taxon>Viridiplantae</taxon>
        <taxon>Streptophyta</taxon>
        <taxon>Embryophyta</taxon>
        <taxon>Tracheophyta</taxon>
        <taxon>Spermatophyta</taxon>
        <taxon>Magnoliopsida</taxon>
        <taxon>Liliopsida</taxon>
        <taxon>Poales</taxon>
        <taxon>Poaceae</taxon>
        <taxon>PACMAD clade</taxon>
        <taxon>Chloridoideae</taxon>
        <taxon>Eragrostideae</taxon>
        <taxon>Eragrostidinae</taxon>
        <taxon>Eragrostis</taxon>
    </lineage>
</organism>
<dbReference type="Gramene" id="TVU49606">
    <property type="protein sequence ID" value="TVU49606"/>
    <property type="gene ID" value="EJB05_00923"/>
</dbReference>
<keyword evidence="2" id="KW-1185">Reference proteome</keyword>
<feature type="non-terminal residue" evidence="1">
    <location>
        <position position="1"/>
    </location>
</feature>
<evidence type="ECO:0000313" key="2">
    <source>
        <dbReference type="Proteomes" id="UP000324897"/>
    </source>
</evidence>
<gene>
    <name evidence="1" type="ORF">EJB05_00923</name>
</gene>
<dbReference type="EMBL" id="RWGY01000002">
    <property type="protein sequence ID" value="TVU49606.1"/>
    <property type="molecule type" value="Genomic_DNA"/>
</dbReference>
<proteinExistence type="predicted"/>
<reference evidence="1 2" key="1">
    <citation type="journal article" date="2019" name="Sci. Rep.">
        <title>A high-quality genome of Eragrostis curvula grass provides insights into Poaceae evolution and supports new strategies to enhance forage quality.</title>
        <authorList>
            <person name="Carballo J."/>
            <person name="Santos B.A.C.M."/>
            <person name="Zappacosta D."/>
            <person name="Garbus I."/>
            <person name="Selva J.P."/>
            <person name="Gallo C.A."/>
            <person name="Diaz A."/>
            <person name="Albertini E."/>
            <person name="Caccamo M."/>
            <person name="Echenique V."/>
        </authorList>
    </citation>
    <scope>NUCLEOTIDE SEQUENCE [LARGE SCALE GENOMIC DNA]</scope>
    <source>
        <strain evidence="2">cv. Victoria</strain>
        <tissue evidence="1">Leaf</tissue>
    </source>
</reference>
<dbReference type="Proteomes" id="UP000324897">
    <property type="component" value="Chromosome 6"/>
</dbReference>
<comment type="caution">
    <text evidence="1">The sequence shown here is derived from an EMBL/GenBank/DDBJ whole genome shotgun (WGS) entry which is preliminary data.</text>
</comment>
<accession>A0A5J9WNT0</accession>
<protein>
    <submittedName>
        <fullName evidence="1">Uncharacterized protein</fullName>
    </submittedName>
</protein>
<evidence type="ECO:0000313" key="1">
    <source>
        <dbReference type="EMBL" id="TVU49606.1"/>
    </source>
</evidence>